<accession>A0ABX0Y9S4</accession>
<keyword evidence="3" id="KW-0804">Transcription</keyword>
<dbReference type="Gene3D" id="1.10.357.10">
    <property type="entry name" value="Tetracycline Repressor, domain 2"/>
    <property type="match status" value="1"/>
</dbReference>
<evidence type="ECO:0000256" key="4">
    <source>
        <dbReference type="PROSITE-ProRule" id="PRU00335"/>
    </source>
</evidence>
<dbReference type="InterPro" id="IPR011075">
    <property type="entry name" value="TetR_C"/>
</dbReference>
<name>A0ABX0Y9S4_9ACTN</name>
<dbReference type="Proteomes" id="UP000722989">
    <property type="component" value="Unassembled WGS sequence"/>
</dbReference>
<dbReference type="PRINTS" id="PR00455">
    <property type="entry name" value="HTHTETR"/>
</dbReference>
<protein>
    <submittedName>
        <fullName evidence="6">TetR/AcrR family transcriptional regulator</fullName>
    </submittedName>
</protein>
<gene>
    <name evidence="6" type="ORF">HC031_31230</name>
</gene>
<keyword evidence="1" id="KW-0805">Transcription regulation</keyword>
<dbReference type="RefSeq" id="WP_167929057.1">
    <property type="nucleotide sequence ID" value="NZ_JAATVY010000047.1"/>
</dbReference>
<dbReference type="PANTHER" id="PTHR47506:SF1">
    <property type="entry name" value="HTH-TYPE TRANSCRIPTIONAL REGULATOR YJDC"/>
    <property type="match status" value="1"/>
</dbReference>
<comment type="caution">
    <text evidence="6">The sequence shown here is derived from an EMBL/GenBank/DDBJ whole genome shotgun (WGS) entry which is preliminary data.</text>
</comment>
<dbReference type="SUPFAM" id="SSF46689">
    <property type="entry name" value="Homeodomain-like"/>
    <property type="match status" value="1"/>
</dbReference>
<organism evidence="6 7">
    <name type="scientific">Planosporangium thailandense</name>
    <dbReference type="NCBI Taxonomy" id="765197"/>
    <lineage>
        <taxon>Bacteria</taxon>
        <taxon>Bacillati</taxon>
        <taxon>Actinomycetota</taxon>
        <taxon>Actinomycetes</taxon>
        <taxon>Micromonosporales</taxon>
        <taxon>Micromonosporaceae</taxon>
        <taxon>Planosporangium</taxon>
    </lineage>
</organism>
<dbReference type="PANTHER" id="PTHR47506">
    <property type="entry name" value="TRANSCRIPTIONAL REGULATORY PROTEIN"/>
    <property type="match status" value="1"/>
</dbReference>
<feature type="domain" description="HTH tetR-type" evidence="5">
    <location>
        <begin position="4"/>
        <end position="64"/>
    </location>
</feature>
<evidence type="ECO:0000313" key="6">
    <source>
        <dbReference type="EMBL" id="NJC74153.1"/>
    </source>
</evidence>
<dbReference type="InterPro" id="IPR009057">
    <property type="entry name" value="Homeodomain-like_sf"/>
</dbReference>
<dbReference type="InterPro" id="IPR036271">
    <property type="entry name" value="Tet_transcr_reg_TetR-rel_C_sf"/>
</dbReference>
<keyword evidence="7" id="KW-1185">Reference proteome</keyword>
<dbReference type="SUPFAM" id="SSF48498">
    <property type="entry name" value="Tetracyclin repressor-like, C-terminal domain"/>
    <property type="match status" value="1"/>
</dbReference>
<keyword evidence="2 4" id="KW-0238">DNA-binding</keyword>
<proteinExistence type="predicted"/>
<evidence type="ECO:0000313" key="7">
    <source>
        <dbReference type="Proteomes" id="UP000722989"/>
    </source>
</evidence>
<evidence type="ECO:0000259" key="5">
    <source>
        <dbReference type="PROSITE" id="PS50977"/>
    </source>
</evidence>
<reference evidence="6 7" key="1">
    <citation type="submission" date="2020-03" db="EMBL/GenBank/DDBJ databases">
        <title>WGS of the type strain of Planosporangium spp.</title>
        <authorList>
            <person name="Thawai C."/>
        </authorList>
    </citation>
    <scope>NUCLEOTIDE SEQUENCE [LARGE SCALE GENOMIC DNA]</scope>
    <source>
        <strain evidence="6 7">TBRC 5610</strain>
    </source>
</reference>
<dbReference type="EMBL" id="JAATVY010000047">
    <property type="protein sequence ID" value="NJC74153.1"/>
    <property type="molecule type" value="Genomic_DNA"/>
</dbReference>
<feature type="DNA-binding region" description="H-T-H motif" evidence="4">
    <location>
        <begin position="27"/>
        <end position="46"/>
    </location>
</feature>
<evidence type="ECO:0000256" key="2">
    <source>
        <dbReference type="ARBA" id="ARBA00023125"/>
    </source>
</evidence>
<sequence length="192" mass="21163">MDHEEASRRLLDAAEQLYYARGIQSVGMDEVRDTAGVSLARLYRLFPSKQHLVAAYLRRRDERWRASLARYVSERAVEHGADRRGRLLSVFDWLAEWFREPDFRGCAFANAFGELGAGSGPVADAVREHKALVRRYLVELADDPPRADSTEIADQLLLLLEGATTTAAITGSPDPARTARAAAAALLAAKPA</sequence>
<evidence type="ECO:0000256" key="1">
    <source>
        <dbReference type="ARBA" id="ARBA00023015"/>
    </source>
</evidence>
<evidence type="ECO:0000256" key="3">
    <source>
        <dbReference type="ARBA" id="ARBA00023163"/>
    </source>
</evidence>
<dbReference type="InterPro" id="IPR001647">
    <property type="entry name" value="HTH_TetR"/>
</dbReference>
<dbReference type="Pfam" id="PF00440">
    <property type="entry name" value="TetR_N"/>
    <property type="match status" value="1"/>
</dbReference>
<dbReference type="PROSITE" id="PS50977">
    <property type="entry name" value="HTH_TETR_2"/>
    <property type="match status" value="1"/>
</dbReference>
<dbReference type="Pfam" id="PF16925">
    <property type="entry name" value="TetR_C_13"/>
    <property type="match status" value="1"/>
</dbReference>